<protein>
    <recommendedName>
        <fullName evidence="4">Copper transport protein</fullName>
    </recommendedName>
</protein>
<keyword evidence="4" id="KW-0187">Copper transport</keyword>
<dbReference type="OrthoDB" id="73901at2759"/>
<dbReference type="PANTHER" id="PTHR12483">
    <property type="entry name" value="SOLUTE CARRIER FAMILY 31 COPPER TRANSPORTERS"/>
    <property type="match status" value="1"/>
</dbReference>
<dbReference type="PANTHER" id="PTHR12483:SF120">
    <property type="entry name" value="HIGH-AFFINITY COPPER TRANSPORTER CTRA2"/>
    <property type="match status" value="1"/>
</dbReference>
<keyword evidence="2 4" id="KW-1133">Transmembrane helix</keyword>
<dbReference type="GO" id="GO:0005375">
    <property type="term" value="F:copper ion transmembrane transporter activity"/>
    <property type="evidence" value="ECO:0007669"/>
    <property type="project" value="UniProtKB-UniRule"/>
</dbReference>
<dbReference type="GO" id="GO:0005886">
    <property type="term" value="C:plasma membrane"/>
    <property type="evidence" value="ECO:0007669"/>
    <property type="project" value="TreeGrafter"/>
</dbReference>
<keyword evidence="3 4" id="KW-0472">Membrane</keyword>
<dbReference type="InterPro" id="IPR007274">
    <property type="entry name" value="Cop_transporter"/>
</dbReference>
<evidence type="ECO:0000256" key="2">
    <source>
        <dbReference type="ARBA" id="ARBA00022989"/>
    </source>
</evidence>
<proteinExistence type="inferred from homology"/>
<accession>A0A6H0Y2K0</accession>
<sequence>MDMSDMSGMSSSSMSASMVFTTDHSTPLYSSQWTPTTTGAYAGTCIFLIILAIINRLIAAWRHIMETKWRAQASQRKYVVLAGETSADRERQYGLDGSEKNEEATLTLRGMDERVKVVRNPKKAGLGVQPWRLYTDLPRACLHTLWAGVSYLLMLAVMTLNVGYFLSVLAGLFIGELFVGRYTTLDDGHH</sequence>
<reference evidence="5 6" key="1">
    <citation type="journal article" date="2016" name="Sci. Rep.">
        <title>Peltaster fructicola genome reveals evolution from an invasive phytopathogen to an ectophytic parasite.</title>
        <authorList>
            <person name="Xu C."/>
            <person name="Chen H."/>
            <person name="Gleason M.L."/>
            <person name="Xu J.R."/>
            <person name="Liu H."/>
            <person name="Zhang R."/>
            <person name="Sun G."/>
        </authorList>
    </citation>
    <scope>NUCLEOTIDE SEQUENCE [LARGE SCALE GENOMIC DNA]</scope>
    <source>
        <strain evidence="5 6">LNHT1506</strain>
    </source>
</reference>
<comment type="similarity">
    <text evidence="4">Belongs to the copper transporter (Ctr) (TC 1.A.56) family. SLC31A subfamily.</text>
</comment>
<dbReference type="Pfam" id="PF04145">
    <property type="entry name" value="Ctr"/>
    <property type="match status" value="1"/>
</dbReference>
<gene>
    <name evidence="5" type="ORF">AMS68_006595</name>
</gene>
<evidence type="ECO:0000256" key="1">
    <source>
        <dbReference type="ARBA" id="ARBA00022692"/>
    </source>
</evidence>
<dbReference type="EMBL" id="CP051142">
    <property type="protein sequence ID" value="QIX01078.1"/>
    <property type="molecule type" value="Genomic_DNA"/>
</dbReference>
<keyword evidence="4" id="KW-0406">Ion transport</keyword>
<dbReference type="Proteomes" id="UP000503462">
    <property type="component" value="Chromosome 4"/>
</dbReference>
<keyword evidence="1 4" id="KW-0812">Transmembrane</keyword>
<feature type="transmembrane region" description="Helical" evidence="4">
    <location>
        <begin position="40"/>
        <end position="61"/>
    </location>
</feature>
<organism evidence="5 6">
    <name type="scientific">Peltaster fructicola</name>
    <dbReference type="NCBI Taxonomy" id="286661"/>
    <lineage>
        <taxon>Eukaryota</taxon>
        <taxon>Fungi</taxon>
        <taxon>Dikarya</taxon>
        <taxon>Ascomycota</taxon>
        <taxon>Pezizomycotina</taxon>
        <taxon>Dothideomycetes</taxon>
        <taxon>Dothideomycetes incertae sedis</taxon>
        <taxon>Peltaster</taxon>
    </lineage>
</organism>
<evidence type="ECO:0000313" key="5">
    <source>
        <dbReference type="EMBL" id="QIX01078.1"/>
    </source>
</evidence>
<dbReference type="AlphaFoldDB" id="A0A6H0Y2K0"/>
<evidence type="ECO:0000256" key="3">
    <source>
        <dbReference type="ARBA" id="ARBA00023136"/>
    </source>
</evidence>
<keyword evidence="6" id="KW-1185">Reference proteome</keyword>
<keyword evidence="4" id="KW-0186">Copper</keyword>
<comment type="subcellular location">
    <subcellularLocation>
        <location evidence="4">Membrane</location>
        <topology evidence="4">Multi-pass membrane protein</topology>
    </subcellularLocation>
</comment>
<evidence type="ECO:0000313" key="6">
    <source>
        <dbReference type="Proteomes" id="UP000503462"/>
    </source>
</evidence>
<evidence type="ECO:0000256" key="4">
    <source>
        <dbReference type="RuleBase" id="RU367022"/>
    </source>
</evidence>
<keyword evidence="4" id="KW-0813">Transport</keyword>
<name>A0A6H0Y2K0_9PEZI</name>